<proteinExistence type="predicted"/>
<dbReference type="EMBL" id="MVGC01000077">
    <property type="protein sequence ID" value="RJE24548.1"/>
    <property type="molecule type" value="Genomic_DNA"/>
</dbReference>
<feature type="region of interest" description="Disordered" evidence="1">
    <location>
        <begin position="23"/>
        <end position="62"/>
    </location>
</feature>
<dbReference type="AlphaFoldDB" id="A0A3A2ZMT1"/>
<accession>A0A3A2ZMT1</accession>
<evidence type="ECO:0000313" key="2">
    <source>
        <dbReference type="EMBL" id="RJE24548.1"/>
    </source>
</evidence>
<sequence>MPRLRETHRQAPDDQIIVLTRQSRKRGADHQVHNAVNPSPVFGYHHGPYPNPNPDYLRDTPKKDWKKELNNGVYL</sequence>
<keyword evidence="3" id="KW-1185">Reference proteome</keyword>
<comment type="caution">
    <text evidence="2">The sequence shown here is derived from an EMBL/GenBank/DDBJ whole genome shotgun (WGS) entry which is preliminary data.</text>
</comment>
<reference evidence="3" key="1">
    <citation type="submission" date="2017-02" db="EMBL/GenBank/DDBJ databases">
        <authorList>
            <person name="Tafer H."/>
            <person name="Lopandic K."/>
        </authorList>
    </citation>
    <scope>NUCLEOTIDE SEQUENCE [LARGE SCALE GENOMIC DNA]</scope>
    <source>
        <strain evidence="3">CBS 366.77</strain>
    </source>
</reference>
<evidence type="ECO:0000313" key="3">
    <source>
        <dbReference type="Proteomes" id="UP000266188"/>
    </source>
</evidence>
<dbReference type="Proteomes" id="UP000266188">
    <property type="component" value="Unassembled WGS sequence"/>
</dbReference>
<organism evidence="2 3">
    <name type="scientific">Aspergillus sclerotialis</name>
    <dbReference type="NCBI Taxonomy" id="2070753"/>
    <lineage>
        <taxon>Eukaryota</taxon>
        <taxon>Fungi</taxon>
        <taxon>Dikarya</taxon>
        <taxon>Ascomycota</taxon>
        <taxon>Pezizomycotina</taxon>
        <taxon>Eurotiomycetes</taxon>
        <taxon>Eurotiomycetidae</taxon>
        <taxon>Eurotiales</taxon>
        <taxon>Aspergillaceae</taxon>
        <taxon>Aspergillus</taxon>
        <taxon>Aspergillus subgen. Polypaecilum</taxon>
    </lineage>
</organism>
<dbReference type="OrthoDB" id="5233426at2759"/>
<evidence type="ECO:0000256" key="1">
    <source>
        <dbReference type="SAM" id="MobiDB-lite"/>
    </source>
</evidence>
<protein>
    <submittedName>
        <fullName evidence="2">Uncharacterized protein</fullName>
    </submittedName>
</protein>
<gene>
    <name evidence="2" type="ORF">PHISCL_03135</name>
</gene>
<name>A0A3A2ZMT1_9EURO</name>